<dbReference type="InterPro" id="IPR035909">
    <property type="entry name" value="CheB_C"/>
</dbReference>
<reference evidence="6 7" key="1">
    <citation type="submission" date="2019-03" db="EMBL/GenBank/DDBJ databases">
        <title>Ramlibacter henchirensis DSM 14656, whole genome shotgun sequence.</title>
        <authorList>
            <person name="Zhang X."/>
            <person name="Feng G."/>
            <person name="Zhu H."/>
        </authorList>
    </citation>
    <scope>NUCLEOTIDE SEQUENCE [LARGE SCALE GENOMIC DNA]</scope>
    <source>
        <strain evidence="6 7">DSM 14656</strain>
    </source>
</reference>
<dbReference type="EC" id="3.1.1.61" evidence="2"/>
<evidence type="ECO:0000313" key="6">
    <source>
        <dbReference type="EMBL" id="TFZ07040.1"/>
    </source>
</evidence>
<keyword evidence="1 4" id="KW-0378">Hydrolase</keyword>
<dbReference type="Gene3D" id="3.40.50.180">
    <property type="entry name" value="Methylesterase CheB, C-terminal domain"/>
    <property type="match status" value="1"/>
</dbReference>
<dbReference type="GO" id="GO:0000156">
    <property type="term" value="F:phosphorelay response regulator activity"/>
    <property type="evidence" value="ECO:0007669"/>
    <property type="project" value="InterPro"/>
</dbReference>
<gene>
    <name evidence="6" type="ORF">EZ313_10605</name>
</gene>
<dbReference type="GO" id="GO:0008984">
    <property type="term" value="F:protein-glutamate methylesterase activity"/>
    <property type="evidence" value="ECO:0007669"/>
    <property type="project" value="UniProtKB-EC"/>
</dbReference>
<evidence type="ECO:0000259" key="5">
    <source>
        <dbReference type="PROSITE" id="PS50122"/>
    </source>
</evidence>
<dbReference type="InterPro" id="IPR011247">
    <property type="entry name" value="Chemotax_prot-Glu_Me-esterase"/>
</dbReference>
<feature type="active site" evidence="4">
    <location>
        <position position="46"/>
    </location>
</feature>
<dbReference type="OrthoDB" id="9791760at2"/>
<dbReference type="EMBL" id="SMLM01000001">
    <property type="protein sequence ID" value="TFZ07040.1"/>
    <property type="molecule type" value="Genomic_DNA"/>
</dbReference>
<accession>A0A4Z0C9G2</accession>
<dbReference type="GO" id="GO:0005737">
    <property type="term" value="C:cytoplasm"/>
    <property type="evidence" value="ECO:0007669"/>
    <property type="project" value="InterPro"/>
</dbReference>
<evidence type="ECO:0000256" key="3">
    <source>
        <dbReference type="ARBA" id="ARBA00048267"/>
    </source>
</evidence>
<comment type="caution">
    <text evidence="6">The sequence shown here is derived from an EMBL/GenBank/DDBJ whole genome shotgun (WGS) entry which is preliminary data.</text>
</comment>
<evidence type="ECO:0000256" key="4">
    <source>
        <dbReference type="PROSITE-ProRule" id="PRU00050"/>
    </source>
</evidence>
<protein>
    <recommendedName>
        <fullName evidence="2">protein-glutamate methylesterase</fullName>
        <ecNumber evidence="2">3.1.1.61</ecNumber>
    </recommendedName>
</protein>
<proteinExistence type="predicted"/>
<dbReference type="PANTHER" id="PTHR42872:SF6">
    <property type="entry name" value="PROTEIN-GLUTAMATE METHYLESTERASE_PROTEIN-GLUTAMINE GLUTAMINASE"/>
    <property type="match status" value="1"/>
</dbReference>
<feature type="domain" description="CheB-type methylesterase" evidence="5">
    <location>
        <begin position="10"/>
        <end position="195"/>
    </location>
</feature>
<sequence>MEPNSRDGPPHPLVVIGASFGGVEALMTLVAGLPKDLQAFVALVLHVGHHPSILPELLSRAGPLRAVHPREGEPMQLGRIYVAPPDHHLLVGAGALHLSRGPRENHTRPAIDPLFRSAALHWGSAAIGVVLTGELDDGTAGLAAIKSCGGIAVVQDPQEAAAPSMPASALGNVQVDHCVLLPAIPPLLVRLVGTAPPRAPQTAPEALVREQSIFEGIDPMENLKAIATPSQLTCPECGGTLSEIHAGPPLRFRCHTGHAYSAKSLNSAQAEKTDHTLQSSVRALQEREQLLLRMAAVARALDDEPQAHAGLQEAARVRERFRRLAELLTAEAGGA</sequence>
<dbReference type="Pfam" id="PF01339">
    <property type="entry name" value="CheB_methylest"/>
    <property type="match status" value="1"/>
</dbReference>
<dbReference type="PROSITE" id="PS50122">
    <property type="entry name" value="CHEB"/>
    <property type="match status" value="1"/>
</dbReference>
<evidence type="ECO:0000313" key="7">
    <source>
        <dbReference type="Proteomes" id="UP000298180"/>
    </source>
</evidence>
<dbReference type="Proteomes" id="UP000298180">
    <property type="component" value="Unassembled WGS sequence"/>
</dbReference>
<organism evidence="6 7">
    <name type="scientific">Ramlibacter henchirensis</name>
    <dbReference type="NCBI Taxonomy" id="204072"/>
    <lineage>
        <taxon>Bacteria</taxon>
        <taxon>Pseudomonadati</taxon>
        <taxon>Pseudomonadota</taxon>
        <taxon>Betaproteobacteria</taxon>
        <taxon>Burkholderiales</taxon>
        <taxon>Comamonadaceae</taxon>
        <taxon>Ramlibacter</taxon>
    </lineage>
</organism>
<feature type="active site" evidence="4">
    <location>
        <position position="137"/>
    </location>
</feature>
<dbReference type="PIRSF" id="PIRSF036461">
    <property type="entry name" value="Chmtx_methlestr"/>
    <property type="match status" value="1"/>
</dbReference>
<dbReference type="SUPFAM" id="SSF52738">
    <property type="entry name" value="Methylesterase CheB, C-terminal domain"/>
    <property type="match status" value="1"/>
</dbReference>
<dbReference type="GO" id="GO:0006935">
    <property type="term" value="P:chemotaxis"/>
    <property type="evidence" value="ECO:0007669"/>
    <property type="project" value="UniProtKB-UniRule"/>
</dbReference>
<feature type="active site" evidence="4">
    <location>
        <position position="19"/>
    </location>
</feature>
<evidence type="ECO:0000256" key="1">
    <source>
        <dbReference type="ARBA" id="ARBA00022801"/>
    </source>
</evidence>
<comment type="catalytic activity">
    <reaction evidence="3">
        <text>[protein]-L-glutamate 5-O-methyl ester + H2O = L-glutamyl-[protein] + methanol + H(+)</text>
        <dbReference type="Rhea" id="RHEA:23236"/>
        <dbReference type="Rhea" id="RHEA-COMP:10208"/>
        <dbReference type="Rhea" id="RHEA-COMP:10311"/>
        <dbReference type="ChEBI" id="CHEBI:15377"/>
        <dbReference type="ChEBI" id="CHEBI:15378"/>
        <dbReference type="ChEBI" id="CHEBI:17790"/>
        <dbReference type="ChEBI" id="CHEBI:29973"/>
        <dbReference type="ChEBI" id="CHEBI:82795"/>
        <dbReference type="EC" id="3.1.1.61"/>
    </reaction>
</comment>
<dbReference type="AlphaFoldDB" id="A0A4Z0C9G2"/>
<dbReference type="CDD" id="cd16433">
    <property type="entry name" value="CheB"/>
    <property type="match status" value="1"/>
</dbReference>
<keyword evidence="7" id="KW-1185">Reference proteome</keyword>
<keyword evidence="4" id="KW-0145">Chemotaxis</keyword>
<dbReference type="InterPro" id="IPR000673">
    <property type="entry name" value="Sig_transdc_resp-reg_Me-estase"/>
</dbReference>
<dbReference type="PANTHER" id="PTHR42872">
    <property type="entry name" value="PROTEIN-GLUTAMATE METHYLESTERASE/PROTEIN-GLUTAMINE GLUTAMINASE"/>
    <property type="match status" value="1"/>
</dbReference>
<name>A0A4Z0C9G2_9BURK</name>
<evidence type="ECO:0000256" key="2">
    <source>
        <dbReference type="ARBA" id="ARBA00039140"/>
    </source>
</evidence>
<dbReference type="RefSeq" id="WP_135263120.1">
    <property type="nucleotide sequence ID" value="NZ_SMLM01000001.1"/>
</dbReference>